<dbReference type="OrthoDB" id="276151at2759"/>
<gene>
    <name evidence="4" type="ORF">ATNIH1004_004861</name>
</gene>
<dbReference type="RefSeq" id="XP_033428332.1">
    <property type="nucleotide sequence ID" value="XM_033569526.1"/>
</dbReference>
<proteinExistence type="predicted"/>
<protein>
    <recommendedName>
        <fullName evidence="6">Thiol methyltransferase 2</fullName>
    </recommendedName>
</protein>
<dbReference type="Proteomes" id="UP000324241">
    <property type="component" value="Unassembled WGS sequence"/>
</dbReference>
<dbReference type="PANTHER" id="PTHR10259">
    <property type="entry name" value="THIOPURINE S-METHYLTRANSFERASE"/>
    <property type="match status" value="1"/>
</dbReference>
<dbReference type="PANTHER" id="PTHR10259:SF11">
    <property type="entry name" value="THIOPURINE S-METHYLTRANSFERASE"/>
    <property type="match status" value="1"/>
</dbReference>
<evidence type="ECO:0000256" key="3">
    <source>
        <dbReference type="ARBA" id="ARBA00022691"/>
    </source>
</evidence>
<keyword evidence="3" id="KW-0949">S-adenosyl-L-methionine</keyword>
<evidence type="ECO:0000313" key="4">
    <source>
        <dbReference type="EMBL" id="KAA8648971.1"/>
    </source>
</evidence>
<dbReference type="SUPFAM" id="SSF53335">
    <property type="entry name" value="S-adenosyl-L-methionine-dependent methyltransferases"/>
    <property type="match status" value="1"/>
</dbReference>
<reference evidence="4 5" key="1">
    <citation type="submission" date="2019-08" db="EMBL/GenBank/DDBJ databases">
        <title>The genome sequence of a newly discovered highly antifungal drug resistant Aspergillus species, Aspergillus tanneri NIH 1004.</title>
        <authorList>
            <person name="Mounaud S."/>
            <person name="Singh I."/>
            <person name="Joardar V."/>
            <person name="Pakala S."/>
            <person name="Pakala S."/>
            <person name="Venepally P."/>
            <person name="Chung J.K."/>
            <person name="Losada L."/>
            <person name="Nierman W.C."/>
        </authorList>
    </citation>
    <scope>NUCLEOTIDE SEQUENCE [LARGE SCALE GENOMIC DNA]</scope>
    <source>
        <strain evidence="4 5">NIH1004</strain>
    </source>
</reference>
<evidence type="ECO:0000256" key="1">
    <source>
        <dbReference type="ARBA" id="ARBA00022603"/>
    </source>
</evidence>
<dbReference type="EMBL" id="QUQM01000003">
    <property type="protein sequence ID" value="KAA8648971.1"/>
    <property type="molecule type" value="Genomic_DNA"/>
</dbReference>
<dbReference type="GO" id="GO:0008119">
    <property type="term" value="F:thiopurine S-methyltransferase activity"/>
    <property type="evidence" value="ECO:0007669"/>
    <property type="project" value="TreeGrafter"/>
</dbReference>
<dbReference type="Pfam" id="PF05724">
    <property type="entry name" value="TPMT"/>
    <property type="match status" value="1"/>
</dbReference>
<accession>A0A5M9MPG6</accession>
<dbReference type="Gene3D" id="3.40.50.150">
    <property type="entry name" value="Vaccinia Virus protein VP39"/>
    <property type="match status" value="1"/>
</dbReference>
<keyword evidence="2" id="KW-0808">Transferase</keyword>
<name>A0A5M9MPG6_9EURO</name>
<comment type="caution">
    <text evidence="4">The sequence shown here is derived from an EMBL/GenBank/DDBJ whole genome shotgun (WGS) entry which is preliminary data.</text>
</comment>
<evidence type="ECO:0000256" key="2">
    <source>
        <dbReference type="ARBA" id="ARBA00022679"/>
    </source>
</evidence>
<keyword evidence="1" id="KW-0489">Methyltransferase</keyword>
<dbReference type="InterPro" id="IPR008854">
    <property type="entry name" value="TPMT"/>
</dbReference>
<sequence length="205" mass="22561">MVDPRESVPRFLAQYKGNTYVEGWAKLWDRGDCLNWDKGFPNPALEDTLTERQSILGAPTFKDGNGNRHRRRALVPGCGRGVDVLLLASFGYDAYGLECSHSAIEACNAEEAGTKATYPIRDPSVGRGSITFIQGDFFDDAWLEKLGLQQNAFDLVYDHLVRALPCIPMIIWTGAVVLTDPTVLLRVKSFSSIQMGLATDSASCL</sequence>
<evidence type="ECO:0008006" key="6">
    <source>
        <dbReference type="Google" id="ProtNLM"/>
    </source>
</evidence>
<dbReference type="GeneID" id="54327563"/>
<dbReference type="AlphaFoldDB" id="A0A5M9MPG6"/>
<dbReference type="GO" id="GO:0032259">
    <property type="term" value="P:methylation"/>
    <property type="evidence" value="ECO:0007669"/>
    <property type="project" value="UniProtKB-KW"/>
</dbReference>
<dbReference type="VEuPathDB" id="FungiDB:EYZ11_009877"/>
<organism evidence="4 5">
    <name type="scientific">Aspergillus tanneri</name>
    <dbReference type="NCBI Taxonomy" id="1220188"/>
    <lineage>
        <taxon>Eukaryota</taxon>
        <taxon>Fungi</taxon>
        <taxon>Dikarya</taxon>
        <taxon>Ascomycota</taxon>
        <taxon>Pezizomycotina</taxon>
        <taxon>Eurotiomycetes</taxon>
        <taxon>Eurotiomycetidae</taxon>
        <taxon>Eurotiales</taxon>
        <taxon>Aspergillaceae</taxon>
        <taxon>Aspergillus</taxon>
        <taxon>Aspergillus subgen. Circumdati</taxon>
    </lineage>
</organism>
<evidence type="ECO:0000313" key="5">
    <source>
        <dbReference type="Proteomes" id="UP000324241"/>
    </source>
</evidence>
<dbReference type="InterPro" id="IPR029063">
    <property type="entry name" value="SAM-dependent_MTases_sf"/>
</dbReference>